<evidence type="ECO:0000256" key="1">
    <source>
        <dbReference type="ARBA" id="ARBA00023015"/>
    </source>
</evidence>
<feature type="domain" description="HTH deoR-type" evidence="4">
    <location>
        <begin position="35"/>
        <end position="90"/>
    </location>
</feature>
<evidence type="ECO:0000256" key="3">
    <source>
        <dbReference type="ARBA" id="ARBA00023163"/>
    </source>
</evidence>
<dbReference type="Proteomes" id="UP001501676">
    <property type="component" value="Unassembled WGS sequence"/>
</dbReference>
<dbReference type="SUPFAM" id="SSF46785">
    <property type="entry name" value="Winged helix' DNA-binding domain"/>
    <property type="match status" value="1"/>
</dbReference>
<proteinExistence type="predicted"/>
<dbReference type="PIRSF" id="PIRSF016838">
    <property type="entry name" value="PafC"/>
    <property type="match status" value="1"/>
</dbReference>
<evidence type="ECO:0000259" key="4">
    <source>
        <dbReference type="PROSITE" id="PS51000"/>
    </source>
</evidence>
<reference evidence="6" key="1">
    <citation type="journal article" date="2019" name="Int. J. Syst. Evol. Microbiol.">
        <title>The Global Catalogue of Microorganisms (GCM) 10K type strain sequencing project: providing services to taxonomists for standard genome sequencing and annotation.</title>
        <authorList>
            <consortium name="The Broad Institute Genomics Platform"/>
            <consortium name="The Broad Institute Genome Sequencing Center for Infectious Disease"/>
            <person name="Wu L."/>
            <person name="Ma J."/>
        </authorList>
    </citation>
    <scope>NUCLEOTIDE SEQUENCE [LARGE SCALE GENOMIC DNA]</scope>
    <source>
        <strain evidence="6">JCM 9458</strain>
    </source>
</reference>
<evidence type="ECO:0000256" key="2">
    <source>
        <dbReference type="ARBA" id="ARBA00023125"/>
    </source>
</evidence>
<protein>
    <submittedName>
        <fullName evidence="5">YafY family protein</fullName>
    </submittedName>
</protein>
<name>A0ABP6TBP2_9ACTN</name>
<dbReference type="Pfam" id="PF25583">
    <property type="entry name" value="WCX"/>
    <property type="match status" value="1"/>
</dbReference>
<evidence type="ECO:0000313" key="5">
    <source>
        <dbReference type="EMBL" id="GAA3396979.1"/>
    </source>
</evidence>
<comment type="caution">
    <text evidence="5">The sequence shown here is derived from an EMBL/GenBank/DDBJ whole genome shotgun (WGS) entry which is preliminary data.</text>
</comment>
<keyword evidence="1" id="KW-0805">Transcription regulation</keyword>
<dbReference type="PROSITE" id="PS51000">
    <property type="entry name" value="HTH_DEOR_2"/>
    <property type="match status" value="1"/>
</dbReference>
<gene>
    <name evidence="5" type="ORF">GCM10020369_75530</name>
</gene>
<dbReference type="InterPro" id="IPR018356">
    <property type="entry name" value="Tscrpt_reg_HTH_DeoR_CS"/>
</dbReference>
<dbReference type="InterPro" id="IPR036390">
    <property type="entry name" value="WH_DNA-bd_sf"/>
</dbReference>
<dbReference type="InterPro" id="IPR001034">
    <property type="entry name" value="DeoR_HTH"/>
</dbReference>
<evidence type="ECO:0000313" key="6">
    <source>
        <dbReference type="Proteomes" id="UP001501676"/>
    </source>
</evidence>
<keyword evidence="6" id="KW-1185">Reference proteome</keyword>
<keyword evidence="3" id="KW-0804">Transcription</keyword>
<dbReference type="InterPro" id="IPR026881">
    <property type="entry name" value="WYL_dom"/>
</dbReference>
<accession>A0ABP6TBP2</accession>
<dbReference type="PROSITE" id="PS52050">
    <property type="entry name" value="WYL"/>
    <property type="match status" value="1"/>
</dbReference>
<dbReference type="PANTHER" id="PTHR34580">
    <property type="match status" value="1"/>
</dbReference>
<dbReference type="InterPro" id="IPR057727">
    <property type="entry name" value="WCX_dom"/>
</dbReference>
<dbReference type="Pfam" id="PF08279">
    <property type="entry name" value="HTH_11"/>
    <property type="match status" value="1"/>
</dbReference>
<keyword evidence="2" id="KW-0238">DNA-binding</keyword>
<dbReference type="PANTHER" id="PTHR34580:SF3">
    <property type="entry name" value="PROTEIN PAFB"/>
    <property type="match status" value="1"/>
</dbReference>
<dbReference type="Gene3D" id="1.10.10.10">
    <property type="entry name" value="Winged helix-like DNA-binding domain superfamily/Winged helix DNA-binding domain"/>
    <property type="match status" value="1"/>
</dbReference>
<dbReference type="EMBL" id="BAAAYN010000062">
    <property type="protein sequence ID" value="GAA3396979.1"/>
    <property type="molecule type" value="Genomic_DNA"/>
</dbReference>
<dbReference type="InterPro" id="IPR036388">
    <property type="entry name" value="WH-like_DNA-bd_sf"/>
</dbReference>
<dbReference type="InterPro" id="IPR028349">
    <property type="entry name" value="PafC-like"/>
</dbReference>
<dbReference type="PROSITE" id="PS00894">
    <property type="entry name" value="HTH_DEOR_1"/>
    <property type="match status" value="1"/>
</dbReference>
<dbReference type="InterPro" id="IPR051534">
    <property type="entry name" value="CBASS_pafABC_assoc_protein"/>
</dbReference>
<dbReference type="InterPro" id="IPR013196">
    <property type="entry name" value="HTH_11"/>
</dbReference>
<organism evidence="5 6">
    <name type="scientific">Cryptosporangium minutisporangium</name>
    <dbReference type="NCBI Taxonomy" id="113569"/>
    <lineage>
        <taxon>Bacteria</taxon>
        <taxon>Bacillati</taxon>
        <taxon>Actinomycetota</taxon>
        <taxon>Actinomycetes</taxon>
        <taxon>Cryptosporangiales</taxon>
        <taxon>Cryptosporangiaceae</taxon>
        <taxon>Cryptosporangium</taxon>
    </lineage>
</organism>
<sequence>MGFSDQGEERCADRTDDRGQLLSAIPGRIDHVLDTSARLLRLLGLLQTHREWTGGHLAEELGVTDRTVRRDVEKLRSLGYPIDAIGGVGGGYRLAAGASLPPLLLDDDEAVAVAVGLRGAASGAAVTGIAESSVRALTKLDPMLPSRLRYQVTTLSAAVVSLPHRGPSVDATTLVTIAAAIRDTTRLRFDYTSAGAETSLRDVEPYRLVSSGRRWYLLSWDVARADWRTFRVDRLRLRTPGGPRFAPRPLPAEDLARYLEVALTRVPYRYEAVLVLHGAPDDVRAEVPEWLGTVEERGPDRCQLRIGSDDLDQLAVWVSTFGFEFEVVEPDELRTHLRTLATRMHRAADALNGHPDR</sequence>
<dbReference type="Pfam" id="PF13280">
    <property type="entry name" value="WYL"/>
    <property type="match status" value="1"/>
</dbReference>